<evidence type="ECO:0000256" key="3">
    <source>
        <dbReference type="ARBA" id="ARBA00023012"/>
    </source>
</evidence>
<keyword evidence="3" id="KW-0902">Two-component regulatory system</keyword>
<keyword evidence="4" id="KW-0812">Transmembrane</keyword>
<dbReference type="GO" id="GO:0046983">
    <property type="term" value="F:protein dimerization activity"/>
    <property type="evidence" value="ECO:0007669"/>
    <property type="project" value="InterPro"/>
</dbReference>
<dbReference type="CDD" id="cd16917">
    <property type="entry name" value="HATPase_UhpB-NarQ-NarX-like"/>
    <property type="match status" value="1"/>
</dbReference>
<feature type="transmembrane region" description="Helical" evidence="4">
    <location>
        <begin position="79"/>
        <end position="105"/>
    </location>
</feature>
<evidence type="ECO:0000256" key="2">
    <source>
        <dbReference type="ARBA" id="ARBA00022777"/>
    </source>
</evidence>
<dbReference type="PANTHER" id="PTHR24421:SF63">
    <property type="entry name" value="SENSOR HISTIDINE KINASE DESK"/>
    <property type="match status" value="1"/>
</dbReference>
<evidence type="ECO:0000313" key="8">
    <source>
        <dbReference type="Proteomes" id="UP000260351"/>
    </source>
</evidence>
<dbReference type="Pfam" id="PF02518">
    <property type="entry name" value="HATPase_c"/>
    <property type="match status" value="1"/>
</dbReference>
<feature type="transmembrane region" description="Helical" evidence="4">
    <location>
        <begin position="23"/>
        <end position="41"/>
    </location>
</feature>
<dbReference type="Gene3D" id="1.20.5.1930">
    <property type="match status" value="1"/>
</dbReference>
<keyword evidence="1" id="KW-0808">Transferase</keyword>
<dbReference type="OrthoDB" id="9797605at2"/>
<dbReference type="EMBL" id="QUZK01000033">
    <property type="protein sequence ID" value="RFF30689.1"/>
    <property type="molecule type" value="Genomic_DNA"/>
</dbReference>
<feature type="transmembrane region" description="Helical" evidence="4">
    <location>
        <begin position="48"/>
        <end position="67"/>
    </location>
</feature>
<proteinExistence type="predicted"/>
<protein>
    <submittedName>
        <fullName evidence="7">Sensor histidine kinase</fullName>
    </submittedName>
</protein>
<dbReference type="GO" id="GO:0000155">
    <property type="term" value="F:phosphorelay sensor kinase activity"/>
    <property type="evidence" value="ECO:0007669"/>
    <property type="project" value="InterPro"/>
</dbReference>
<evidence type="ECO:0000259" key="5">
    <source>
        <dbReference type="Pfam" id="PF02518"/>
    </source>
</evidence>
<name>A0A3E1K9A7_9GAMM</name>
<keyword evidence="4" id="KW-0472">Membrane</keyword>
<feature type="domain" description="Signal transduction histidine kinase subgroup 3 dimerisation and phosphoacceptor" evidence="6">
    <location>
        <begin position="183"/>
        <end position="248"/>
    </location>
</feature>
<dbReference type="InterPro" id="IPR003594">
    <property type="entry name" value="HATPase_dom"/>
</dbReference>
<gene>
    <name evidence="7" type="ORF">DZC52_07085</name>
</gene>
<feature type="domain" description="Histidine kinase/HSP90-like ATPase" evidence="5">
    <location>
        <begin position="286"/>
        <end position="328"/>
    </location>
</feature>
<reference evidence="7 8" key="1">
    <citation type="submission" date="2018-08" db="EMBL/GenBank/DDBJ databases">
        <title>Wenzhouxiangella salilacus sp. nov., a novel bacterium isolated from a saline lake in Xinjiang Province, China.</title>
        <authorList>
            <person name="Han S."/>
        </authorList>
    </citation>
    <scope>NUCLEOTIDE SEQUENCE [LARGE SCALE GENOMIC DNA]</scope>
    <source>
        <strain evidence="7 8">XDB06</strain>
    </source>
</reference>
<dbReference type="PANTHER" id="PTHR24421">
    <property type="entry name" value="NITRATE/NITRITE SENSOR PROTEIN NARX-RELATED"/>
    <property type="match status" value="1"/>
</dbReference>
<dbReference type="InterPro" id="IPR036890">
    <property type="entry name" value="HATPase_C_sf"/>
</dbReference>
<feature type="transmembrane region" description="Helical" evidence="4">
    <location>
        <begin position="117"/>
        <end position="134"/>
    </location>
</feature>
<dbReference type="Pfam" id="PF07730">
    <property type="entry name" value="HisKA_3"/>
    <property type="match status" value="1"/>
</dbReference>
<evidence type="ECO:0000259" key="6">
    <source>
        <dbReference type="Pfam" id="PF07730"/>
    </source>
</evidence>
<comment type="caution">
    <text evidence="7">The sequence shown here is derived from an EMBL/GenBank/DDBJ whole genome shotgun (WGS) entry which is preliminary data.</text>
</comment>
<evidence type="ECO:0000313" key="7">
    <source>
        <dbReference type="EMBL" id="RFF30689.1"/>
    </source>
</evidence>
<evidence type="ECO:0000256" key="1">
    <source>
        <dbReference type="ARBA" id="ARBA00022679"/>
    </source>
</evidence>
<organism evidence="7 8">
    <name type="scientific">Wenzhouxiangella sediminis</name>
    <dbReference type="NCBI Taxonomy" id="1792836"/>
    <lineage>
        <taxon>Bacteria</taxon>
        <taxon>Pseudomonadati</taxon>
        <taxon>Pseudomonadota</taxon>
        <taxon>Gammaproteobacteria</taxon>
        <taxon>Chromatiales</taxon>
        <taxon>Wenzhouxiangellaceae</taxon>
        <taxon>Wenzhouxiangella</taxon>
    </lineage>
</organism>
<dbReference type="AlphaFoldDB" id="A0A3E1K9A7"/>
<keyword evidence="2 7" id="KW-0418">Kinase</keyword>
<sequence>MSARQRLKRIHESLVPPESGQGWTAYVWLVYLSFFFVEWYFRPVGPVEMTLGMATIAVFLVLYFSAFRSRTRRTALAHIVAITAMAAAWSWANAGASVLFIYAAAFAHLVGPPRRSVWVVLGVAAFAGLIAPLARPEPFYWLPGVFISIIIGLTNIFFAEQGRKNAELKLSQAEIKRLARVAERERIARDLHDVLGHTLSMIAVKSELAERLVERDGDKAREEIRSMGESARKALADVREAISGYQRQTLAETLEHMRLSLRAADIDPVIEVDGVVELPAQTQGMLALVIREAVTNVIRHSQARRCRIRLEASQGELNLSVDDDGGGSIRMDGNGIQGMRARIESLGGRLDIGSDGPSSLSARLPLEAA</sequence>
<dbReference type="SUPFAM" id="SSF55874">
    <property type="entry name" value="ATPase domain of HSP90 chaperone/DNA topoisomerase II/histidine kinase"/>
    <property type="match status" value="1"/>
</dbReference>
<dbReference type="InterPro" id="IPR050482">
    <property type="entry name" value="Sensor_HK_TwoCompSys"/>
</dbReference>
<dbReference type="Proteomes" id="UP000260351">
    <property type="component" value="Unassembled WGS sequence"/>
</dbReference>
<evidence type="ECO:0000256" key="4">
    <source>
        <dbReference type="SAM" id="Phobius"/>
    </source>
</evidence>
<feature type="transmembrane region" description="Helical" evidence="4">
    <location>
        <begin position="140"/>
        <end position="159"/>
    </location>
</feature>
<dbReference type="InterPro" id="IPR011712">
    <property type="entry name" value="Sig_transdc_His_kin_sub3_dim/P"/>
</dbReference>
<accession>A0A3E1K9A7</accession>
<keyword evidence="4" id="KW-1133">Transmembrane helix</keyword>
<dbReference type="GO" id="GO:0016020">
    <property type="term" value="C:membrane"/>
    <property type="evidence" value="ECO:0007669"/>
    <property type="project" value="InterPro"/>
</dbReference>
<keyword evidence="8" id="KW-1185">Reference proteome</keyword>
<dbReference type="Gene3D" id="3.30.565.10">
    <property type="entry name" value="Histidine kinase-like ATPase, C-terminal domain"/>
    <property type="match status" value="1"/>
</dbReference>
<dbReference type="RefSeq" id="WP_116650430.1">
    <property type="nucleotide sequence ID" value="NZ_QUZK01000033.1"/>
</dbReference>